<evidence type="ECO:0000313" key="9">
    <source>
        <dbReference type="EMBL" id="GIG53861.1"/>
    </source>
</evidence>
<evidence type="ECO:0000256" key="3">
    <source>
        <dbReference type="ARBA" id="ARBA00022827"/>
    </source>
</evidence>
<dbReference type="GO" id="GO:0003955">
    <property type="term" value="F:NAD(P)H dehydrogenase (quinone) activity"/>
    <property type="evidence" value="ECO:0007669"/>
    <property type="project" value="TreeGrafter"/>
</dbReference>
<keyword evidence="3 5" id="KW-0274">FAD</keyword>
<evidence type="ECO:0000313" key="10">
    <source>
        <dbReference type="Proteomes" id="UP000652354"/>
    </source>
</evidence>
<comment type="similarity">
    <text evidence="1">Belongs to the class-I pyridine nucleotide-disulfide oxidoreductase family.</text>
</comment>
<keyword evidence="5" id="KW-0547">Nucleotide-binding</keyword>
<dbReference type="InterPro" id="IPR023753">
    <property type="entry name" value="FAD/NAD-binding_dom"/>
</dbReference>
<feature type="active site" description="Proton acceptor" evidence="4">
    <location>
        <position position="443"/>
    </location>
</feature>
<dbReference type="SUPFAM" id="SSF51905">
    <property type="entry name" value="FAD/NAD(P)-binding domain"/>
    <property type="match status" value="1"/>
</dbReference>
<evidence type="ECO:0000259" key="7">
    <source>
        <dbReference type="Pfam" id="PF02852"/>
    </source>
</evidence>
<dbReference type="SUPFAM" id="SSF55424">
    <property type="entry name" value="FAD/NAD-linked reductases, dimerisation (C-terminal) domain"/>
    <property type="match status" value="1"/>
</dbReference>
<feature type="binding site" evidence="5">
    <location>
        <position position="54"/>
    </location>
    <ligand>
        <name>FAD</name>
        <dbReference type="ChEBI" id="CHEBI:57692"/>
    </ligand>
</feature>
<feature type="binding site" evidence="5">
    <location>
        <begin position="183"/>
        <end position="190"/>
    </location>
    <ligand>
        <name>NAD(+)</name>
        <dbReference type="ChEBI" id="CHEBI:57540"/>
    </ligand>
</feature>
<dbReference type="InterPro" id="IPR036188">
    <property type="entry name" value="FAD/NAD-bd_sf"/>
</dbReference>
<dbReference type="Pfam" id="PF02852">
    <property type="entry name" value="Pyr_redox_dim"/>
    <property type="match status" value="1"/>
</dbReference>
<dbReference type="AlphaFoldDB" id="A0A919UIZ6"/>
<feature type="domain" description="FAD/NAD(P)-binding" evidence="8">
    <location>
        <begin position="8"/>
        <end position="324"/>
    </location>
</feature>
<keyword evidence="10" id="KW-1185">Reference proteome</keyword>
<reference evidence="9" key="1">
    <citation type="submission" date="2021-01" db="EMBL/GenBank/DDBJ databases">
        <title>Whole genome shotgun sequence of Demequina activiva NBRC 110675.</title>
        <authorList>
            <person name="Komaki H."/>
            <person name="Tamura T."/>
        </authorList>
    </citation>
    <scope>NUCLEOTIDE SEQUENCE</scope>
    <source>
        <strain evidence="9">NBRC 110675</strain>
    </source>
</reference>
<comment type="cofactor">
    <cofactor evidence="5">
        <name>FAD</name>
        <dbReference type="ChEBI" id="CHEBI:57692"/>
    </cofactor>
    <text evidence="5">Binds 1 FAD per subunit.</text>
</comment>
<protein>
    <submittedName>
        <fullName evidence="9">Mercuric reductase</fullName>
    </submittedName>
</protein>
<evidence type="ECO:0000256" key="1">
    <source>
        <dbReference type="ARBA" id="ARBA00007532"/>
    </source>
</evidence>
<feature type="disulfide bond" description="Redox-active" evidence="6">
    <location>
        <begin position="45"/>
        <end position="50"/>
    </location>
</feature>
<name>A0A919UIZ6_9MICO</name>
<dbReference type="Gene3D" id="3.30.390.30">
    <property type="match status" value="1"/>
</dbReference>
<accession>A0A919UIZ6</accession>
<dbReference type="Gene3D" id="3.50.50.60">
    <property type="entry name" value="FAD/NAD(P)-binding domain"/>
    <property type="match status" value="2"/>
</dbReference>
<feature type="binding site" evidence="5">
    <location>
        <position position="270"/>
    </location>
    <ligand>
        <name>NAD(+)</name>
        <dbReference type="ChEBI" id="CHEBI:57540"/>
    </ligand>
</feature>
<feature type="domain" description="Pyridine nucleotide-disulphide oxidoreductase dimerisation" evidence="7">
    <location>
        <begin position="348"/>
        <end position="450"/>
    </location>
</feature>
<evidence type="ECO:0000256" key="6">
    <source>
        <dbReference type="PIRSR" id="PIRSR000350-4"/>
    </source>
</evidence>
<dbReference type="PANTHER" id="PTHR43014:SF2">
    <property type="entry name" value="MERCURIC REDUCTASE"/>
    <property type="match status" value="1"/>
</dbReference>
<keyword evidence="5" id="KW-0520">NAD</keyword>
<gene>
    <name evidence="9" type="ORF">Dac01nite_06130</name>
</gene>
<dbReference type="PANTHER" id="PTHR43014">
    <property type="entry name" value="MERCURIC REDUCTASE"/>
    <property type="match status" value="1"/>
</dbReference>
<dbReference type="InterPro" id="IPR016156">
    <property type="entry name" value="FAD/NAD-linked_Rdtase_dimer_sf"/>
</dbReference>
<dbReference type="Pfam" id="PF07992">
    <property type="entry name" value="Pyr_redox_2"/>
    <property type="match status" value="1"/>
</dbReference>
<dbReference type="InterPro" id="IPR004099">
    <property type="entry name" value="Pyr_nucl-diS_OxRdtase_dimer"/>
</dbReference>
<sequence length="463" mass="49206">MALHHEQFDTIIIGGGQAGPGLASKLDARGERVAVFQQSAFGGTCLNDGCRPTKALRASAHAARAARTADAYGVHVEGVTVNVAQAVERKDRLIDGWRQSGSEYYEGHESISYVNARARLAGKDGDLYRVEFDGRVVTAPRIVLNPGARSVPPAIDGLERVDFLDHHTLLDLKEAPERLLVIGGSYIGLELGQIWSRFGSEVTILQSGEHVMPREDPDIADAAAQFLRDEGIEVRTGVTITRAEPAGTGALLTLADGERIEGDRVLVAAGRIPNSDDLGLDTVGVTTNARGYIETDEHFLTSAPGIYALGDVNGRGAFTHTSYQDHEILADHLAGGARSAADRIPTYAVFTDPPLGRVGMTLGQAREAGLNLSVADYEMASVTRAALDGVTPGRVRLVIDADRDRLVGAAVLGLHGDEVVHALSMLMHVDGPASALGTWLAIHPTVAEFLPTIYGVAEPDSRP</sequence>
<evidence type="ECO:0000256" key="4">
    <source>
        <dbReference type="PIRSR" id="PIRSR000350-2"/>
    </source>
</evidence>
<feature type="binding site" evidence="5">
    <location>
        <position position="311"/>
    </location>
    <ligand>
        <name>FAD</name>
        <dbReference type="ChEBI" id="CHEBI:57692"/>
    </ligand>
</feature>
<dbReference type="InterPro" id="IPR001100">
    <property type="entry name" value="Pyr_nuc-diS_OxRdtase"/>
</dbReference>
<proteinExistence type="inferred from homology"/>
<evidence type="ECO:0000259" key="8">
    <source>
        <dbReference type="Pfam" id="PF07992"/>
    </source>
</evidence>
<comment type="caution">
    <text evidence="9">The sequence shown here is derived from an EMBL/GenBank/DDBJ whole genome shotgun (WGS) entry which is preliminary data.</text>
</comment>
<evidence type="ECO:0000256" key="5">
    <source>
        <dbReference type="PIRSR" id="PIRSR000350-3"/>
    </source>
</evidence>
<dbReference type="EMBL" id="BONR01000001">
    <property type="protein sequence ID" value="GIG53861.1"/>
    <property type="molecule type" value="Genomic_DNA"/>
</dbReference>
<keyword evidence="2" id="KW-0285">Flavoprotein</keyword>
<dbReference type="PIRSF" id="PIRSF000350">
    <property type="entry name" value="Mercury_reductase_MerA"/>
    <property type="match status" value="1"/>
</dbReference>
<dbReference type="PRINTS" id="PR00411">
    <property type="entry name" value="PNDRDTASEI"/>
</dbReference>
<organism evidence="9 10">
    <name type="scientific">Demequina activiva</name>
    <dbReference type="NCBI Taxonomy" id="1582364"/>
    <lineage>
        <taxon>Bacteria</taxon>
        <taxon>Bacillati</taxon>
        <taxon>Actinomycetota</taxon>
        <taxon>Actinomycetes</taxon>
        <taxon>Micrococcales</taxon>
        <taxon>Demequinaceae</taxon>
        <taxon>Demequina</taxon>
    </lineage>
</organism>
<dbReference type="Proteomes" id="UP000652354">
    <property type="component" value="Unassembled WGS sequence"/>
</dbReference>
<dbReference type="RefSeq" id="WP_203653284.1">
    <property type="nucleotide sequence ID" value="NZ_BONR01000001.1"/>
</dbReference>
<evidence type="ECO:0000256" key="2">
    <source>
        <dbReference type="ARBA" id="ARBA00022630"/>
    </source>
</evidence>
<dbReference type="GO" id="GO:0050660">
    <property type="term" value="F:flavin adenine dinucleotide binding"/>
    <property type="evidence" value="ECO:0007669"/>
    <property type="project" value="TreeGrafter"/>
</dbReference>
<dbReference type="PRINTS" id="PR00368">
    <property type="entry name" value="FADPNR"/>
</dbReference>